<dbReference type="EMBL" id="ML742028">
    <property type="protein sequence ID" value="KAE8154591.1"/>
    <property type="molecule type" value="Genomic_DNA"/>
</dbReference>
<dbReference type="PANTHER" id="PTHR31465">
    <property type="entry name" value="PROTEIN RTA1-RELATED"/>
    <property type="match status" value="1"/>
</dbReference>
<name>A0A5N6U8Y9_ASPAV</name>
<evidence type="ECO:0000256" key="3">
    <source>
        <dbReference type="ARBA" id="ARBA00022989"/>
    </source>
</evidence>
<feature type="transmembrane region" description="Helical" evidence="5">
    <location>
        <begin position="156"/>
        <end position="175"/>
    </location>
</feature>
<evidence type="ECO:0000256" key="4">
    <source>
        <dbReference type="ARBA" id="ARBA00023136"/>
    </source>
</evidence>
<keyword evidence="3 5" id="KW-1133">Transmembrane helix</keyword>
<feature type="transmembrane region" description="Helical" evidence="5">
    <location>
        <begin position="77"/>
        <end position="99"/>
    </location>
</feature>
<sequence>MAETKQYPYDPDQSVPIFFAVVFGISAILTTFQYFWKRCWYWFPMVIAALMEAIGYICRSYSAHHQYNEGSFDAQYLLIFLGPTVMAAACYMTLSRIILHATRPEHITRRTLWITPRFMTPIFVTCDIIAIIIQLIGGVCAISHTESTVKLGYNIAKAGLVVQLVTFGFFTVLSFRFFFTTRDSSIVFSDDRWRRLLVVVNFACVLIFVRSVYRLIEFCEGDDGYLNAHEWNYYVFEAAVIVPAVAVFNIVHPADYLQNVRWRHVKNRPSIGSEVELEGA</sequence>
<dbReference type="OrthoDB" id="3358017at2759"/>
<evidence type="ECO:0000256" key="5">
    <source>
        <dbReference type="SAM" id="Phobius"/>
    </source>
</evidence>
<comment type="subcellular location">
    <subcellularLocation>
        <location evidence="1">Membrane</location>
        <topology evidence="1">Multi-pass membrane protein</topology>
    </subcellularLocation>
</comment>
<evidence type="ECO:0000256" key="1">
    <source>
        <dbReference type="ARBA" id="ARBA00004141"/>
    </source>
</evidence>
<feature type="transmembrane region" description="Helical" evidence="5">
    <location>
        <begin position="120"/>
        <end position="144"/>
    </location>
</feature>
<keyword evidence="4 5" id="KW-0472">Membrane</keyword>
<keyword evidence="7" id="KW-1185">Reference proteome</keyword>
<feature type="transmembrane region" description="Helical" evidence="5">
    <location>
        <begin position="39"/>
        <end position="57"/>
    </location>
</feature>
<evidence type="ECO:0000313" key="6">
    <source>
        <dbReference type="EMBL" id="KAE8154591.1"/>
    </source>
</evidence>
<dbReference type="AlphaFoldDB" id="A0A5N6U8Y9"/>
<reference evidence="6 7" key="1">
    <citation type="submission" date="2019-04" db="EMBL/GenBank/DDBJ databases">
        <title>Friends and foes A comparative genomics study of 23 Aspergillus species from section Flavi.</title>
        <authorList>
            <consortium name="DOE Joint Genome Institute"/>
            <person name="Kjaerbolling I."/>
            <person name="Vesth T."/>
            <person name="Frisvad J.C."/>
            <person name="Nybo J.L."/>
            <person name="Theobald S."/>
            <person name="Kildgaard S."/>
            <person name="Isbrandt T."/>
            <person name="Kuo A."/>
            <person name="Sato A."/>
            <person name="Lyhne E.K."/>
            <person name="Kogle M.E."/>
            <person name="Wiebenga A."/>
            <person name="Kun R.S."/>
            <person name="Lubbers R.J."/>
            <person name="Makela M.R."/>
            <person name="Barry K."/>
            <person name="Chovatia M."/>
            <person name="Clum A."/>
            <person name="Daum C."/>
            <person name="Haridas S."/>
            <person name="He G."/>
            <person name="LaButti K."/>
            <person name="Lipzen A."/>
            <person name="Mondo S."/>
            <person name="Riley R."/>
            <person name="Salamov A."/>
            <person name="Simmons B.A."/>
            <person name="Magnuson J.K."/>
            <person name="Henrissat B."/>
            <person name="Mortensen U.H."/>
            <person name="Larsen T.O."/>
            <person name="Devries R.P."/>
            <person name="Grigoriev I.V."/>
            <person name="Machida M."/>
            <person name="Baker S.E."/>
            <person name="Andersen M.R."/>
        </authorList>
    </citation>
    <scope>NUCLEOTIDE SEQUENCE [LARGE SCALE GENOMIC DNA]</scope>
    <source>
        <strain evidence="6 7">IBT 18842</strain>
    </source>
</reference>
<proteinExistence type="predicted"/>
<keyword evidence="2 5" id="KW-0812">Transmembrane</keyword>
<dbReference type="InterPro" id="IPR007568">
    <property type="entry name" value="RTA1"/>
</dbReference>
<gene>
    <name evidence="6" type="ORF">BDV25DRAFT_103097</name>
</gene>
<dbReference type="PANTHER" id="PTHR31465:SF28">
    <property type="entry name" value="DOMAIN PROTEIN, PUTATIVE-RELATED"/>
    <property type="match status" value="1"/>
</dbReference>
<dbReference type="GO" id="GO:0016020">
    <property type="term" value="C:membrane"/>
    <property type="evidence" value="ECO:0007669"/>
    <property type="project" value="UniProtKB-SubCell"/>
</dbReference>
<feature type="transmembrane region" description="Helical" evidence="5">
    <location>
        <begin position="196"/>
        <end position="213"/>
    </location>
</feature>
<evidence type="ECO:0000313" key="7">
    <source>
        <dbReference type="Proteomes" id="UP000325780"/>
    </source>
</evidence>
<evidence type="ECO:0000256" key="2">
    <source>
        <dbReference type="ARBA" id="ARBA00022692"/>
    </source>
</evidence>
<accession>A0A5N6U8Y9</accession>
<protein>
    <submittedName>
        <fullName evidence="6">RTA1 like protein-domain-containing protein</fullName>
    </submittedName>
</protein>
<feature type="transmembrane region" description="Helical" evidence="5">
    <location>
        <begin position="15"/>
        <end position="32"/>
    </location>
</feature>
<dbReference type="Proteomes" id="UP000325780">
    <property type="component" value="Unassembled WGS sequence"/>
</dbReference>
<feature type="transmembrane region" description="Helical" evidence="5">
    <location>
        <begin position="233"/>
        <end position="251"/>
    </location>
</feature>
<dbReference type="Pfam" id="PF04479">
    <property type="entry name" value="RTA1"/>
    <property type="match status" value="1"/>
</dbReference>
<organism evidence="6 7">
    <name type="scientific">Aspergillus avenaceus</name>
    <dbReference type="NCBI Taxonomy" id="36643"/>
    <lineage>
        <taxon>Eukaryota</taxon>
        <taxon>Fungi</taxon>
        <taxon>Dikarya</taxon>
        <taxon>Ascomycota</taxon>
        <taxon>Pezizomycotina</taxon>
        <taxon>Eurotiomycetes</taxon>
        <taxon>Eurotiomycetidae</taxon>
        <taxon>Eurotiales</taxon>
        <taxon>Aspergillaceae</taxon>
        <taxon>Aspergillus</taxon>
        <taxon>Aspergillus subgen. Circumdati</taxon>
    </lineage>
</organism>